<sequence>MTRSFKTVYNSTTTSYGPCTTQPPRARQRRIFEANEARCCKKGRWPRKPPSYPHEDYAPHEASEHHPSSTAPMDSAYVKI</sequence>
<reference evidence="2 3" key="1">
    <citation type="submission" date="2020-07" db="EMBL/GenBank/DDBJ databases">
        <title>Comparative genomics of pyrophilous fungi reveals a link between fire events and developmental genes.</title>
        <authorList>
            <consortium name="DOE Joint Genome Institute"/>
            <person name="Steindorff A.S."/>
            <person name="Carver A."/>
            <person name="Calhoun S."/>
            <person name="Stillman K."/>
            <person name="Liu H."/>
            <person name="Lipzen A."/>
            <person name="Pangilinan J."/>
            <person name="Labutti K."/>
            <person name="Bruns T.D."/>
            <person name="Grigoriev I.V."/>
        </authorList>
    </citation>
    <scope>NUCLEOTIDE SEQUENCE [LARGE SCALE GENOMIC DNA]</scope>
    <source>
        <strain evidence="2 3">CBS 144469</strain>
    </source>
</reference>
<proteinExistence type="predicted"/>
<dbReference type="Proteomes" id="UP000521943">
    <property type="component" value="Unassembled WGS sequence"/>
</dbReference>
<comment type="caution">
    <text evidence="2">The sequence shown here is derived from an EMBL/GenBank/DDBJ whole genome shotgun (WGS) entry which is preliminary data.</text>
</comment>
<dbReference type="AlphaFoldDB" id="A0A8H6H8R0"/>
<evidence type="ECO:0000313" key="2">
    <source>
        <dbReference type="EMBL" id="KAF6742468.1"/>
    </source>
</evidence>
<evidence type="ECO:0000313" key="3">
    <source>
        <dbReference type="Proteomes" id="UP000521943"/>
    </source>
</evidence>
<evidence type="ECO:0000256" key="1">
    <source>
        <dbReference type="SAM" id="MobiDB-lite"/>
    </source>
</evidence>
<dbReference type="EMBL" id="JACGCI010000182">
    <property type="protein sequence ID" value="KAF6742468.1"/>
    <property type="molecule type" value="Genomic_DNA"/>
</dbReference>
<protein>
    <submittedName>
        <fullName evidence="2">Uncharacterized protein</fullName>
    </submittedName>
</protein>
<feature type="compositionally biased region" description="Basic and acidic residues" evidence="1">
    <location>
        <begin position="53"/>
        <end position="67"/>
    </location>
</feature>
<feature type="region of interest" description="Disordered" evidence="1">
    <location>
        <begin position="43"/>
        <end position="80"/>
    </location>
</feature>
<gene>
    <name evidence="2" type="ORF">DFP72DRAFT_1081858</name>
</gene>
<feature type="region of interest" description="Disordered" evidence="1">
    <location>
        <begin position="1"/>
        <end position="26"/>
    </location>
</feature>
<feature type="compositionally biased region" description="Polar residues" evidence="1">
    <location>
        <begin position="1"/>
        <end position="23"/>
    </location>
</feature>
<keyword evidence="3" id="KW-1185">Reference proteome</keyword>
<organism evidence="2 3">
    <name type="scientific">Ephemerocybe angulata</name>
    <dbReference type="NCBI Taxonomy" id="980116"/>
    <lineage>
        <taxon>Eukaryota</taxon>
        <taxon>Fungi</taxon>
        <taxon>Dikarya</taxon>
        <taxon>Basidiomycota</taxon>
        <taxon>Agaricomycotina</taxon>
        <taxon>Agaricomycetes</taxon>
        <taxon>Agaricomycetidae</taxon>
        <taxon>Agaricales</taxon>
        <taxon>Agaricineae</taxon>
        <taxon>Psathyrellaceae</taxon>
        <taxon>Ephemerocybe</taxon>
    </lineage>
</organism>
<accession>A0A8H6H8R0</accession>
<name>A0A8H6H8R0_9AGAR</name>